<evidence type="ECO:0000256" key="1">
    <source>
        <dbReference type="SAM" id="Phobius"/>
    </source>
</evidence>
<dbReference type="Proteomes" id="UP001371305">
    <property type="component" value="Unassembled WGS sequence"/>
</dbReference>
<name>A0ABU9AV99_9BACT</name>
<evidence type="ECO:0000313" key="2">
    <source>
        <dbReference type="EMBL" id="MEK7951671.1"/>
    </source>
</evidence>
<evidence type="ECO:0000313" key="3">
    <source>
        <dbReference type="Proteomes" id="UP001371305"/>
    </source>
</evidence>
<accession>A0ABU9AV99</accession>
<comment type="caution">
    <text evidence="2">The sequence shown here is derived from an EMBL/GenBank/DDBJ whole genome shotgun (WGS) entry which is preliminary data.</text>
</comment>
<keyword evidence="1" id="KW-1133">Transmembrane helix</keyword>
<evidence type="ECO:0008006" key="4">
    <source>
        <dbReference type="Google" id="ProtNLM"/>
    </source>
</evidence>
<protein>
    <recommendedName>
        <fullName evidence="4">PepSY domain-containing protein</fullName>
    </recommendedName>
</protein>
<keyword evidence="3" id="KW-1185">Reference proteome</keyword>
<keyword evidence="1" id="KW-0472">Membrane</keyword>
<proteinExistence type="predicted"/>
<gene>
    <name evidence="2" type="ORF">WKV53_14230</name>
</gene>
<keyword evidence="1" id="KW-0812">Transmembrane</keyword>
<reference evidence="2 3" key="1">
    <citation type="submission" date="2024-04" db="EMBL/GenBank/DDBJ databases">
        <title>Luteolibacter sp. isolated from soil.</title>
        <authorList>
            <person name="An J."/>
        </authorList>
    </citation>
    <scope>NUCLEOTIDE SEQUENCE [LARGE SCALE GENOMIC DNA]</scope>
    <source>
        <strain evidence="2 3">Y139</strain>
    </source>
</reference>
<dbReference type="EMBL" id="JBBUKT010000005">
    <property type="protein sequence ID" value="MEK7951671.1"/>
    <property type="molecule type" value="Genomic_DNA"/>
</dbReference>
<sequence>MMRAFYKSRLFWCGVPGLVFLIWVWWDSGGWHSYVVRPASGGVFDSVMVSRGRVEWQRNAYVGTPPILTGKSYLGLQAYRAEVEESPFAIWVGRLPGRGFDFPAAFGWESQTLLGMRAEITERIYFAWVAMWVVVLLYVAVWLGMVFGWRWWKRRVMEREANVEHRTLNSEG</sequence>
<organism evidence="2 3">
    <name type="scientific">Luteolibacter soli</name>
    <dbReference type="NCBI Taxonomy" id="3135280"/>
    <lineage>
        <taxon>Bacteria</taxon>
        <taxon>Pseudomonadati</taxon>
        <taxon>Verrucomicrobiota</taxon>
        <taxon>Verrucomicrobiia</taxon>
        <taxon>Verrucomicrobiales</taxon>
        <taxon>Verrucomicrobiaceae</taxon>
        <taxon>Luteolibacter</taxon>
    </lineage>
</organism>
<feature type="transmembrane region" description="Helical" evidence="1">
    <location>
        <begin position="125"/>
        <end position="149"/>
    </location>
</feature>
<feature type="transmembrane region" description="Helical" evidence="1">
    <location>
        <begin position="9"/>
        <end position="26"/>
    </location>
</feature>